<protein>
    <submittedName>
        <fullName evidence="2">Uncharacterized protein</fullName>
    </submittedName>
</protein>
<evidence type="ECO:0000313" key="2">
    <source>
        <dbReference type="EMBL" id="KIK12730.1"/>
    </source>
</evidence>
<accession>A0A0C9XK65</accession>
<gene>
    <name evidence="2" type="ORF">PISMIDRAFT_424516</name>
</gene>
<evidence type="ECO:0000313" key="3">
    <source>
        <dbReference type="Proteomes" id="UP000054018"/>
    </source>
</evidence>
<organism evidence="2 3">
    <name type="scientific">Pisolithus microcarpus 441</name>
    <dbReference type="NCBI Taxonomy" id="765257"/>
    <lineage>
        <taxon>Eukaryota</taxon>
        <taxon>Fungi</taxon>
        <taxon>Dikarya</taxon>
        <taxon>Basidiomycota</taxon>
        <taxon>Agaricomycotina</taxon>
        <taxon>Agaricomycetes</taxon>
        <taxon>Agaricomycetidae</taxon>
        <taxon>Boletales</taxon>
        <taxon>Sclerodermatineae</taxon>
        <taxon>Pisolithaceae</taxon>
        <taxon>Pisolithus</taxon>
    </lineage>
</organism>
<dbReference type="Proteomes" id="UP000054018">
    <property type="component" value="Unassembled WGS sequence"/>
</dbReference>
<keyword evidence="3" id="KW-1185">Reference proteome</keyword>
<name>A0A0C9XK65_9AGAM</name>
<feature type="region of interest" description="Disordered" evidence="1">
    <location>
        <begin position="1"/>
        <end position="20"/>
    </location>
</feature>
<sequence length="93" mass="10582">MPRKSDLQFALSNNPSPSHYPYPHEQWSLIASDRAHLPTVHMPCLRRSYQPGHPAIASTTATYRLTQPTEELRSSTQSLYSPTSRSEYPLADR</sequence>
<feature type="region of interest" description="Disordered" evidence="1">
    <location>
        <begin position="63"/>
        <end position="93"/>
    </location>
</feature>
<dbReference type="EMBL" id="KN834052">
    <property type="protein sequence ID" value="KIK12730.1"/>
    <property type="molecule type" value="Genomic_DNA"/>
</dbReference>
<feature type="compositionally biased region" description="Polar residues" evidence="1">
    <location>
        <begin position="63"/>
        <end position="86"/>
    </location>
</feature>
<evidence type="ECO:0000256" key="1">
    <source>
        <dbReference type="SAM" id="MobiDB-lite"/>
    </source>
</evidence>
<dbReference type="HOGENOM" id="CLU_2400534_0_0_1"/>
<reference evidence="2 3" key="1">
    <citation type="submission" date="2014-04" db="EMBL/GenBank/DDBJ databases">
        <authorList>
            <consortium name="DOE Joint Genome Institute"/>
            <person name="Kuo A."/>
            <person name="Kohler A."/>
            <person name="Costa M.D."/>
            <person name="Nagy L.G."/>
            <person name="Floudas D."/>
            <person name="Copeland A."/>
            <person name="Barry K.W."/>
            <person name="Cichocki N."/>
            <person name="Veneault-Fourrey C."/>
            <person name="LaButti K."/>
            <person name="Lindquist E.A."/>
            <person name="Lipzen A."/>
            <person name="Lundell T."/>
            <person name="Morin E."/>
            <person name="Murat C."/>
            <person name="Sun H."/>
            <person name="Tunlid A."/>
            <person name="Henrissat B."/>
            <person name="Grigoriev I.V."/>
            <person name="Hibbett D.S."/>
            <person name="Martin F."/>
            <person name="Nordberg H.P."/>
            <person name="Cantor M.N."/>
            <person name="Hua S.X."/>
        </authorList>
    </citation>
    <scope>NUCLEOTIDE SEQUENCE [LARGE SCALE GENOMIC DNA]</scope>
    <source>
        <strain evidence="2 3">441</strain>
    </source>
</reference>
<dbReference type="AlphaFoldDB" id="A0A0C9XK65"/>
<reference evidence="3" key="2">
    <citation type="submission" date="2015-01" db="EMBL/GenBank/DDBJ databases">
        <title>Evolutionary Origins and Diversification of the Mycorrhizal Mutualists.</title>
        <authorList>
            <consortium name="DOE Joint Genome Institute"/>
            <consortium name="Mycorrhizal Genomics Consortium"/>
            <person name="Kohler A."/>
            <person name="Kuo A."/>
            <person name="Nagy L.G."/>
            <person name="Floudas D."/>
            <person name="Copeland A."/>
            <person name="Barry K.W."/>
            <person name="Cichocki N."/>
            <person name="Veneault-Fourrey C."/>
            <person name="LaButti K."/>
            <person name="Lindquist E.A."/>
            <person name="Lipzen A."/>
            <person name="Lundell T."/>
            <person name="Morin E."/>
            <person name="Murat C."/>
            <person name="Riley R."/>
            <person name="Ohm R."/>
            <person name="Sun H."/>
            <person name="Tunlid A."/>
            <person name="Henrissat B."/>
            <person name="Grigoriev I.V."/>
            <person name="Hibbett D.S."/>
            <person name="Martin F."/>
        </authorList>
    </citation>
    <scope>NUCLEOTIDE SEQUENCE [LARGE SCALE GENOMIC DNA]</scope>
    <source>
        <strain evidence="3">441</strain>
    </source>
</reference>
<proteinExistence type="predicted"/>